<dbReference type="SMART" id="SM00799">
    <property type="entry name" value="DENN"/>
    <property type="match status" value="1"/>
</dbReference>
<dbReference type="Pfam" id="PF13041">
    <property type="entry name" value="PPR_2"/>
    <property type="match status" value="1"/>
</dbReference>
<evidence type="ECO:0000259" key="4">
    <source>
        <dbReference type="PROSITE" id="PS50211"/>
    </source>
</evidence>
<feature type="compositionally biased region" description="Low complexity" evidence="3">
    <location>
        <begin position="1524"/>
        <end position="1533"/>
    </location>
</feature>
<dbReference type="InterPro" id="IPR051696">
    <property type="entry name" value="DENN_Domain_GEFs"/>
</dbReference>
<feature type="domain" description="MABP" evidence="5">
    <location>
        <begin position="546"/>
        <end position="688"/>
    </location>
</feature>
<dbReference type="OrthoDB" id="75250at2759"/>
<dbReference type="InterPro" id="IPR002885">
    <property type="entry name" value="PPR_rpt"/>
</dbReference>
<feature type="compositionally biased region" description="Polar residues" evidence="3">
    <location>
        <begin position="246"/>
        <end position="259"/>
    </location>
</feature>
<dbReference type="FunFam" id="1.25.40.10:FF:000042">
    <property type="entry name" value="C-myc promoter-binding protein isoform X1"/>
    <property type="match status" value="1"/>
</dbReference>
<dbReference type="InterPro" id="IPR011990">
    <property type="entry name" value="TPR-like_helical_dom_sf"/>
</dbReference>
<accession>A0A553QP40</accession>
<feature type="region of interest" description="Disordered" evidence="3">
    <location>
        <begin position="1"/>
        <end position="22"/>
    </location>
</feature>
<evidence type="ECO:0000256" key="3">
    <source>
        <dbReference type="SAM" id="MobiDB-lite"/>
    </source>
</evidence>
<feature type="compositionally biased region" description="Low complexity" evidence="3">
    <location>
        <begin position="1196"/>
        <end position="1208"/>
    </location>
</feature>
<dbReference type="Gene3D" id="3.40.50.11500">
    <property type="match status" value="1"/>
</dbReference>
<dbReference type="PANTHER" id="PTHR12296:SF18">
    <property type="entry name" value="DENN DOMAIN-CONTAINING PROTEIN 4B"/>
    <property type="match status" value="1"/>
</dbReference>
<dbReference type="PROSITE" id="PS51375">
    <property type="entry name" value="PPR"/>
    <property type="match status" value="1"/>
</dbReference>
<feature type="region of interest" description="Disordered" evidence="3">
    <location>
        <begin position="1407"/>
        <end position="1443"/>
    </location>
</feature>
<feature type="compositionally biased region" description="Polar residues" evidence="3">
    <location>
        <begin position="157"/>
        <end position="177"/>
    </location>
</feature>
<dbReference type="PROSITE" id="PS50211">
    <property type="entry name" value="DENN"/>
    <property type="match status" value="1"/>
</dbReference>
<dbReference type="PANTHER" id="PTHR12296">
    <property type="entry name" value="DENN DOMAIN-CONTAINING PROTEIN 4"/>
    <property type="match status" value="1"/>
</dbReference>
<organism evidence="6 7">
    <name type="scientific">Danionella cerebrum</name>
    <dbReference type="NCBI Taxonomy" id="2873325"/>
    <lineage>
        <taxon>Eukaryota</taxon>
        <taxon>Metazoa</taxon>
        <taxon>Chordata</taxon>
        <taxon>Craniata</taxon>
        <taxon>Vertebrata</taxon>
        <taxon>Euteleostomi</taxon>
        <taxon>Actinopterygii</taxon>
        <taxon>Neopterygii</taxon>
        <taxon>Teleostei</taxon>
        <taxon>Ostariophysi</taxon>
        <taxon>Cypriniformes</taxon>
        <taxon>Danionidae</taxon>
        <taxon>Danioninae</taxon>
        <taxon>Danionella</taxon>
    </lineage>
</organism>
<feature type="region of interest" description="Disordered" evidence="3">
    <location>
        <begin position="193"/>
        <end position="276"/>
    </location>
</feature>
<evidence type="ECO:0000259" key="5">
    <source>
        <dbReference type="PROSITE" id="PS51498"/>
    </source>
</evidence>
<evidence type="ECO:0000256" key="2">
    <source>
        <dbReference type="PROSITE-ProRule" id="PRU00708"/>
    </source>
</evidence>
<dbReference type="PROSITE" id="PS51498">
    <property type="entry name" value="MABP"/>
    <property type="match status" value="1"/>
</dbReference>
<reference evidence="6 7" key="1">
    <citation type="journal article" date="2019" name="Sci. Data">
        <title>Hybrid genome assembly and annotation of Danionella translucida.</title>
        <authorList>
            <person name="Kadobianskyi M."/>
            <person name="Schulze L."/>
            <person name="Schuelke M."/>
            <person name="Judkewitz B."/>
        </authorList>
    </citation>
    <scope>NUCLEOTIDE SEQUENCE [LARGE SCALE GENOMIC DNA]</scope>
    <source>
        <strain evidence="6 7">Bolton</strain>
    </source>
</reference>
<keyword evidence="1" id="KW-0344">Guanine-nucleotide releasing factor</keyword>
<dbReference type="Gene3D" id="1.25.40.10">
    <property type="entry name" value="Tetratricopeptide repeat domain"/>
    <property type="match status" value="1"/>
</dbReference>
<dbReference type="GO" id="GO:0032483">
    <property type="term" value="P:regulation of Rab protein signal transduction"/>
    <property type="evidence" value="ECO:0007669"/>
    <property type="project" value="TreeGrafter"/>
</dbReference>
<dbReference type="InterPro" id="IPR037516">
    <property type="entry name" value="Tripartite_DENN"/>
</dbReference>
<dbReference type="Pfam" id="PF02141">
    <property type="entry name" value="DENN"/>
    <property type="match status" value="1"/>
</dbReference>
<protein>
    <recommendedName>
        <fullName evidence="8">UDENN domain-containing protein</fullName>
    </recommendedName>
</protein>
<dbReference type="GO" id="GO:0005085">
    <property type="term" value="F:guanyl-nucleotide exchange factor activity"/>
    <property type="evidence" value="ECO:0007669"/>
    <property type="project" value="UniProtKB-KW"/>
</dbReference>
<feature type="compositionally biased region" description="Basic residues" evidence="3">
    <location>
        <begin position="57"/>
        <end position="67"/>
    </location>
</feature>
<keyword evidence="7" id="KW-1185">Reference proteome</keyword>
<feature type="region of interest" description="Disordered" evidence="3">
    <location>
        <begin position="1195"/>
        <end position="1220"/>
    </location>
</feature>
<proteinExistence type="predicted"/>
<feature type="compositionally biased region" description="Basic and acidic residues" evidence="3">
    <location>
        <begin position="1466"/>
        <end position="1489"/>
    </location>
</feature>
<dbReference type="InterPro" id="IPR043153">
    <property type="entry name" value="DENN_C"/>
</dbReference>
<comment type="caution">
    <text evidence="6">The sequence shown here is derived from an EMBL/GenBank/DDBJ whole genome shotgun (WGS) entry which is preliminary data.</text>
</comment>
<dbReference type="Pfam" id="PF03456">
    <property type="entry name" value="uDENN"/>
    <property type="match status" value="1"/>
</dbReference>
<dbReference type="EMBL" id="SRMA01025723">
    <property type="protein sequence ID" value="TRY91750.1"/>
    <property type="molecule type" value="Genomic_DNA"/>
</dbReference>
<feature type="compositionally biased region" description="Low complexity" evidence="3">
    <location>
        <begin position="1429"/>
        <end position="1438"/>
    </location>
</feature>
<dbReference type="InterPro" id="IPR005112">
    <property type="entry name" value="dDENN_dom"/>
</dbReference>
<dbReference type="GO" id="GO:0031410">
    <property type="term" value="C:cytoplasmic vesicle"/>
    <property type="evidence" value="ECO:0007669"/>
    <property type="project" value="TreeGrafter"/>
</dbReference>
<dbReference type="Proteomes" id="UP000316079">
    <property type="component" value="Unassembled WGS sequence"/>
</dbReference>
<name>A0A553QP40_9TELE</name>
<dbReference type="STRING" id="623744.A0A553QP40"/>
<evidence type="ECO:0000313" key="6">
    <source>
        <dbReference type="EMBL" id="TRY91750.1"/>
    </source>
</evidence>
<dbReference type="Pfam" id="PF12885">
    <property type="entry name" value="TORC_M"/>
    <property type="match status" value="1"/>
</dbReference>
<feature type="domain" description="UDENN" evidence="4">
    <location>
        <begin position="680"/>
        <end position="1125"/>
    </location>
</feature>
<evidence type="ECO:0008006" key="8">
    <source>
        <dbReference type="Google" id="ProtNLM"/>
    </source>
</evidence>
<dbReference type="Pfam" id="PF03455">
    <property type="entry name" value="dDENN"/>
    <property type="match status" value="1"/>
</dbReference>
<feature type="compositionally biased region" description="Basic residues" evidence="3">
    <location>
        <begin position="1541"/>
        <end position="1550"/>
    </location>
</feature>
<feature type="repeat" description="PPR" evidence="2">
    <location>
        <begin position="1281"/>
        <end position="1315"/>
    </location>
</feature>
<dbReference type="InterPro" id="IPR023341">
    <property type="entry name" value="MABP"/>
</dbReference>
<dbReference type="SMART" id="SM00801">
    <property type="entry name" value="dDENN"/>
    <property type="match status" value="1"/>
</dbReference>
<dbReference type="Gene3D" id="2.100.10.50">
    <property type="match status" value="1"/>
</dbReference>
<feature type="region of interest" description="Disordered" evidence="3">
    <location>
        <begin position="38"/>
        <end position="72"/>
    </location>
</feature>
<feature type="region of interest" description="Disordered" evidence="3">
    <location>
        <begin position="1524"/>
        <end position="1559"/>
    </location>
</feature>
<gene>
    <name evidence="6" type="ORF">DNTS_026180</name>
</gene>
<sequence length="1912" mass="212206">MAVSSYPVPPIEESDDGLLKPWDTSKLLSRPKSCEVPGITVFPSPDQQSSALPQTLHPHHHHHHHHSVLNSGNSLLNLGGSQINSGRFLLNPPGSLLSSGGSLLNSGGSLPDLSSLHFPSPLPTPLDPDETGFCSSKTALGLSHSGASHTGLLSPLQGPTSNSALHSSLSNPNIQSALGTSHQSLSSISLQSSLSNPSLQSSLSPSPSLRSSLSSQSLQSSQSSPSLPSATRNHGYGHSPVHVSMSPFTRTQMNTPQKLSTERRLHHNPSSTVLGSIPQGAALELDQRFPQCSFRPQQKAQMNSQHTQNLQICAKLEPEPETGCNFGDDQQNQTLPALQSPNVDLDLYNDSMFLNSLLDDPYLNLHFSSHQNQNLQLGLDSPLECDSSSAFQSHARSQMYSDGHTHAVPSIILSDPASSLSKEITSALSAMPGFETDPFCLGLLEEAELEESFKLRDGGARWRQRSPALLTPKPEPEPEPDPPLAAPRCGELREQEEMNTEQNQAAAECVMAEERTPRLVDYFVVAGLPLAPLQDDDVPTRGSRSSLPVCDLSLIARGLGEEVPEGFTCIEKTPGGHSAELSAGLINNTHIVLYEGKDVVPTGWHVIETTPYSRPASLSSGGAPGPKIFLMFRRAPDSQALNTLGITEICLLMPTKGETAPHTYCRVDKNLNPGMWGPALYLCYKRSVAKANALVYEAAVISRYPEQDQGSFPLPDSVPLFCLPMGVSVESWPLNTKHQLPVFSTFVLTSASGDKVYGAALQFYESFPRTSLSERQCVCLGLLSVLDRRPVSERSVYVQKSICVLSHWPFFSLFQKFLTFIYRYSISGPHLLPIEKHISSFMHNVPFPSAQRPRILVQLSAYDNALLCQPVSSPLPLSGASFVKLLQNLGPENTCTLLFGVLTEHKLLLHSLRPDVLTSVSEALLAVTFPLRWQCPYIPLCPLRMADVLCAPMPFIVGVHSSYFDLHDPPSDVVCVDLDANTIFQSEDKKPVSWKSLPRKPCKSLLSTLSSLHKSLEKMRGAQEEAELLLDLGLFQWRQQQTELEIQEAFLLFMSLTLKNYRAFLLPITEAPSERATDCSSLFNLQGFLKSRERTQQKFYCQLTRTQMFTQFIQECSFVSDRHASLEFFDECVTKVDVEKPESVHLIECDESVSGEHTVFIMPPEEPQESDTLYSYDTFPLLRLDLFDHPRDQLKAPIRGSAPSSPAPRRSKQEMKQAQKKAQKCSSVPELWSKCLLGHCYGLWFLCLPTFTRTHPHTHLQLQRAYELLKHMETHRVVLPDEVCYRILMQLCGQYGQPVLAVRVLLEMKRAGITPNTITYGYYNKAVLESKWPSTNQGGRLRWAKLRNVLLAVAQFRQPIKRQQRSASFSTPADVLMKPRPHSSLIRQSSWSGLSDASSHESLSSLAKSNSFGSVNNSSKAKQLRRSGDQSSDSSTSGKPPVAPVLVRRSDICLSTFYNDLENLENSEKSEKPEQLRPKLAQRDSRSTDLRQTLNRKCVDENANSLLSPGRGLAVKLQQLLTPSRSRASVRRAASVDDRRGHTHSRKLTRKSQASSLSVGSDIDLNDAQTLADPHRKSWDSAQEEAEIEVLMSSCSLCRSCDSLVYDEEIMAGWSSDDSNLNSICPFCSASFVPLLSAQINHLGPVSSRERTELNSSDTLHHLCNGGGREAELNRTNQSETSSSEASPQVCVAYLSPLVLRKEMESLLENEGEAVLCQRKLLDTHPILFWNLLWCFTRLRLPSNLPQLLRDSPVTQGPEGVSVCVRLMWDTLNPDTDQWPPLYMLWRIHSGAPMRSYSWKHHNHPFSLSFLEEILRCIGMNEVQKAIAHFLETIARQAGPPRIQRSLYREMLFLTVAAMGKDHIATFDKRYKAGYSRLSSSMSLEELKKKRVEPPSAKAIDCRRCFLHSLQC</sequence>
<evidence type="ECO:0000256" key="1">
    <source>
        <dbReference type="ARBA" id="ARBA00022658"/>
    </source>
</evidence>
<evidence type="ECO:0000313" key="7">
    <source>
        <dbReference type="Proteomes" id="UP000316079"/>
    </source>
</evidence>
<dbReference type="InterPro" id="IPR005113">
    <property type="entry name" value="uDENN_dom"/>
</dbReference>
<feature type="region of interest" description="Disordered" evidence="3">
    <location>
        <begin position="1464"/>
        <end position="1492"/>
    </location>
</feature>
<feature type="region of interest" description="Disordered" evidence="3">
    <location>
        <begin position="464"/>
        <end position="486"/>
    </location>
</feature>
<dbReference type="Gene3D" id="3.30.450.200">
    <property type="match status" value="1"/>
</dbReference>
<dbReference type="NCBIfam" id="TIGR00756">
    <property type="entry name" value="PPR"/>
    <property type="match status" value="1"/>
</dbReference>
<feature type="region of interest" description="Disordered" evidence="3">
    <location>
        <begin position="150"/>
        <end position="177"/>
    </location>
</feature>
<dbReference type="SMART" id="SM00800">
    <property type="entry name" value="uDENN"/>
    <property type="match status" value="1"/>
</dbReference>
<dbReference type="InterPro" id="IPR001194">
    <property type="entry name" value="cDENN_dom"/>
</dbReference>
<dbReference type="InterPro" id="IPR024784">
    <property type="entry name" value="TORC_M"/>
</dbReference>
<feature type="compositionally biased region" description="Low complexity" evidence="3">
    <location>
        <begin position="193"/>
        <end position="229"/>
    </location>
</feature>